<dbReference type="PROSITE" id="PS50851">
    <property type="entry name" value="CHEW"/>
    <property type="match status" value="1"/>
</dbReference>
<name>A0A7W4PET4_9PROT</name>
<organism evidence="3 4">
    <name type="scientific">Gluconacetobacter azotocaptans</name>
    <dbReference type="NCBI Taxonomy" id="142834"/>
    <lineage>
        <taxon>Bacteria</taxon>
        <taxon>Pseudomonadati</taxon>
        <taxon>Pseudomonadota</taxon>
        <taxon>Alphaproteobacteria</taxon>
        <taxon>Acetobacterales</taxon>
        <taxon>Acetobacteraceae</taxon>
        <taxon>Gluconacetobacter</taxon>
    </lineage>
</organism>
<gene>
    <name evidence="3" type="ORF">HLH34_07870</name>
</gene>
<evidence type="ECO:0000313" key="4">
    <source>
        <dbReference type="Proteomes" id="UP000555756"/>
    </source>
</evidence>
<dbReference type="GO" id="GO:0007165">
    <property type="term" value="P:signal transduction"/>
    <property type="evidence" value="ECO:0007669"/>
    <property type="project" value="InterPro"/>
</dbReference>
<sequence length="189" mass="19880">MSPEDGPATRAGDFARRVLEERARLLARRGRTEGQAGEPQAKNPRDAGPASRPAVTLEVGGQGYAIDLRHVLRVTDPLWSAIPRRPDCPAAVRGVYGYVGNLYTVFDLSILLGGVAQADARAMLLLRPVPGLPVARVALLAGMTTGVMDVVDIDSSGPPAAHPLAGLPDGRVVAALDPVRLFSAHHFGV</sequence>
<dbReference type="Proteomes" id="UP000555756">
    <property type="component" value="Unassembled WGS sequence"/>
</dbReference>
<evidence type="ECO:0000256" key="1">
    <source>
        <dbReference type="SAM" id="MobiDB-lite"/>
    </source>
</evidence>
<keyword evidence="4" id="KW-1185">Reference proteome</keyword>
<accession>A0A7W4PET4</accession>
<reference evidence="3 4" key="1">
    <citation type="submission" date="2020-04" db="EMBL/GenBank/DDBJ databases">
        <title>Description of novel Gluconacetobacter.</title>
        <authorList>
            <person name="Sombolestani A."/>
        </authorList>
    </citation>
    <scope>NUCLEOTIDE SEQUENCE [LARGE SCALE GENOMIC DNA]</scope>
    <source>
        <strain evidence="3 4">LMG 21311</strain>
    </source>
</reference>
<evidence type="ECO:0000313" key="3">
    <source>
        <dbReference type="EMBL" id="MBB2189884.1"/>
    </source>
</evidence>
<dbReference type="EMBL" id="JABEQF010000005">
    <property type="protein sequence ID" value="MBB2189884.1"/>
    <property type="molecule type" value="Genomic_DNA"/>
</dbReference>
<comment type="caution">
    <text evidence="3">The sequence shown here is derived from an EMBL/GenBank/DDBJ whole genome shotgun (WGS) entry which is preliminary data.</text>
</comment>
<dbReference type="InterPro" id="IPR002545">
    <property type="entry name" value="CheW-lke_dom"/>
</dbReference>
<proteinExistence type="predicted"/>
<protein>
    <submittedName>
        <fullName evidence="3">Chemotaxis protein CheW</fullName>
    </submittedName>
</protein>
<dbReference type="Gene3D" id="2.30.30.40">
    <property type="entry name" value="SH3 Domains"/>
    <property type="match status" value="1"/>
</dbReference>
<feature type="region of interest" description="Disordered" evidence="1">
    <location>
        <begin position="27"/>
        <end position="54"/>
    </location>
</feature>
<dbReference type="SMART" id="SM00260">
    <property type="entry name" value="CheW"/>
    <property type="match status" value="1"/>
</dbReference>
<dbReference type="Gene3D" id="2.40.50.180">
    <property type="entry name" value="CheA-289, Domain 4"/>
    <property type="match status" value="1"/>
</dbReference>
<evidence type="ECO:0000259" key="2">
    <source>
        <dbReference type="PROSITE" id="PS50851"/>
    </source>
</evidence>
<dbReference type="SUPFAM" id="SSF50341">
    <property type="entry name" value="CheW-like"/>
    <property type="match status" value="1"/>
</dbReference>
<dbReference type="InterPro" id="IPR036061">
    <property type="entry name" value="CheW-like_dom_sf"/>
</dbReference>
<dbReference type="GO" id="GO:0006935">
    <property type="term" value="P:chemotaxis"/>
    <property type="evidence" value="ECO:0007669"/>
    <property type="project" value="InterPro"/>
</dbReference>
<dbReference type="Pfam" id="PF01584">
    <property type="entry name" value="CheW"/>
    <property type="match status" value="1"/>
</dbReference>
<dbReference type="AlphaFoldDB" id="A0A7W4PET4"/>
<feature type="domain" description="CheW-like" evidence="2">
    <location>
        <begin position="51"/>
        <end position="187"/>
    </location>
</feature>